<sequence length="711" mass="77679">MVLGTAAVWTTVGVGLDLSGAIALATVAMWLLPRRERFGTAGGAVVIALFVTALWSLAEAAATASASVSFAPSLAESSRNLGWLFVIYRLFASDGRHASLAPIRPVIVALAFVEVLHLGVDYVLSRLTMEGEILRIAFEFNVMFRLLVTVGGLVLVHNLYAGAPREARAALRWPAGGLAALWAFDLNLYTIAYLAGNWPHEIAALRGLSSGALAACVAIGAFGNRDDVRLRPSRAVTFQTFSLLVIGVYLVSMVAVAQWLSYAGGNFARLIELVFLTLATAGALVVLPSRRVRGWLKVTLAKHFFQHRYDYREEWLRFTRTIGSGGDQSAPLAERVVQSVADVFDSPAGLLLTPGDQGELTLAARWNWPEIEVPADALGAPSLAHFERSGYIADLDDVRAGRSIGPGMDREDVPAWLLDHPRAWAMIPLIHYERLVGMVVLARPQLARKFDWEDFDLLRVIGQQVASYLAENSSQEALAESARFDDFHRRIAFVMHDIKNLASQFSLLARNAELHAEKPAFRADMLVTLRNSSDKLNALLQRLSRYGTGAVEKLEQVPAGQVLSVVMERFRASPQVTVAQSCDLTVMAHRHSLEQVLMHLVQNAIDASRPDVPVFLSLTREGASARFDVLDSGCGMTADFVRTRLFKPFVSTKSGGFGIGAFEARELVRAMRGRLEVESREGFGSRFVVRLPLAAAPALNDTPARPDQKVA</sequence>
<dbReference type="SMART" id="SM00387">
    <property type="entry name" value="HATPase_c"/>
    <property type="match status" value="1"/>
</dbReference>
<evidence type="ECO:0000256" key="1">
    <source>
        <dbReference type="ARBA" id="ARBA00000085"/>
    </source>
</evidence>
<dbReference type="InterPro" id="IPR005467">
    <property type="entry name" value="His_kinase_dom"/>
</dbReference>
<evidence type="ECO:0000256" key="5">
    <source>
        <dbReference type="SAM" id="Phobius"/>
    </source>
</evidence>
<dbReference type="EC" id="2.7.13.3" evidence="2"/>
<evidence type="ECO:0000256" key="4">
    <source>
        <dbReference type="ARBA" id="ARBA00022777"/>
    </source>
</evidence>
<dbReference type="InterPro" id="IPR029016">
    <property type="entry name" value="GAF-like_dom_sf"/>
</dbReference>
<feature type="transmembrane region" description="Helical" evidence="5">
    <location>
        <begin position="38"/>
        <end position="58"/>
    </location>
</feature>
<keyword evidence="8" id="KW-1185">Reference proteome</keyword>
<name>A0A7X4GG76_9SPHN</name>
<protein>
    <recommendedName>
        <fullName evidence="2">histidine kinase</fullName>
        <ecNumber evidence="2">2.7.13.3</ecNumber>
    </recommendedName>
</protein>
<evidence type="ECO:0000259" key="6">
    <source>
        <dbReference type="PROSITE" id="PS50109"/>
    </source>
</evidence>
<dbReference type="InterPro" id="IPR003018">
    <property type="entry name" value="GAF"/>
</dbReference>
<dbReference type="PROSITE" id="PS50109">
    <property type="entry name" value="HIS_KIN"/>
    <property type="match status" value="1"/>
</dbReference>
<dbReference type="InterPro" id="IPR003594">
    <property type="entry name" value="HATPase_dom"/>
</dbReference>
<keyword evidence="5" id="KW-0472">Membrane</keyword>
<feature type="transmembrane region" description="Helical" evidence="5">
    <location>
        <begin position="175"/>
        <end position="196"/>
    </location>
</feature>
<dbReference type="AlphaFoldDB" id="A0A7X4GG76"/>
<feature type="domain" description="Histidine kinase" evidence="6">
    <location>
        <begin position="493"/>
        <end position="695"/>
    </location>
</feature>
<feature type="transmembrane region" description="Helical" evidence="5">
    <location>
        <begin position="267"/>
        <end position="287"/>
    </location>
</feature>
<feature type="transmembrane region" description="Helical" evidence="5">
    <location>
        <begin position="144"/>
        <end position="163"/>
    </location>
</feature>
<dbReference type="Gene3D" id="3.30.565.10">
    <property type="entry name" value="Histidine kinase-like ATPase, C-terminal domain"/>
    <property type="match status" value="1"/>
</dbReference>
<feature type="transmembrane region" description="Helical" evidence="5">
    <location>
        <begin position="235"/>
        <end position="261"/>
    </location>
</feature>
<keyword evidence="3 7" id="KW-0808">Transferase</keyword>
<dbReference type="InterPro" id="IPR036890">
    <property type="entry name" value="HATPase_C_sf"/>
</dbReference>
<evidence type="ECO:0000313" key="7">
    <source>
        <dbReference type="EMBL" id="MYL98051.1"/>
    </source>
</evidence>
<dbReference type="InterPro" id="IPR014265">
    <property type="entry name" value="XrtA/PrsK"/>
</dbReference>
<dbReference type="InterPro" id="IPR004358">
    <property type="entry name" value="Sig_transdc_His_kin-like_C"/>
</dbReference>
<dbReference type="SUPFAM" id="SSF55874">
    <property type="entry name" value="ATPase domain of HSP90 chaperone/DNA topoisomerase II/histidine kinase"/>
    <property type="match status" value="1"/>
</dbReference>
<gene>
    <name evidence="7" type="primary">prsK</name>
    <name evidence="7" type="ORF">GR702_09740</name>
</gene>
<keyword evidence="5" id="KW-0812">Transmembrane</keyword>
<feature type="transmembrane region" description="Helical" evidence="5">
    <location>
        <begin position="202"/>
        <end position="223"/>
    </location>
</feature>
<feature type="transmembrane region" description="Helical" evidence="5">
    <location>
        <begin position="6"/>
        <end position="31"/>
    </location>
</feature>
<proteinExistence type="predicted"/>
<dbReference type="GO" id="GO:0009927">
    <property type="term" value="F:histidine phosphotransfer kinase activity"/>
    <property type="evidence" value="ECO:0007669"/>
    <property type="project" value="TreeGrafter"/>
</dbReference>
<comment type="catalytic activity">
    <reaction evidence="1">
        <text>ATP + protein L-histidine = ADP + protein N-phospho-L-histidine.</text>
        <dbReference type="EC" id="2.7.13.3"/>
    </reaction>
</comment>
<dbReference type="GO" id="GO:0005886">
    <property type="term" value="C:plasma membrane"/>
    <property type="evidence" value="ECO:0007669"/>
    <property type="project" value="TreeGrafter"/>
</dbReference>
<dbReference type="Proteomes" id="UP000465810">
    <property type="component" value="Unassembled WGS sequence"/>
</dbReference>
<dbReference type="PRINTS" id="PR00344">
    <property type="entry name" value="BCTRLSENSOR"/>
</dbReference>
<feature type="transmembrane region" description="Helical" evidence="5">
    <location>
        <begin position="103"/>
        <end position="124"/>
    </location>
</feature>
<evidence type="ECO:0000256" key="3">
    <source>
        <dbReference type="ARBA" id="ARBA00022679"/>
    </source>
</evidence>
<dbReference type="GO" id="GO:0000155">
    <property type="term" value="F:phosphorelay sensor kinase activity"/>
    <property type="evidence" value="ECO:0007669"/>
    <property type="project" value="TreeGrafter"/>
</dbReference>
<reference evidence="7 8" key="1">
    <citation type="submission" date="2019-12" db="EMBL/GenBank/DDBJ databases">
        <authorList>
            <person name="Feng G."/>
            <person name="Zhu H."/>
        </authorList>
    </citation>
    <scope>NUCLEOTIDE SEQUENCE [LARGE SCALE GENOMIC DNA]</scope>
    <source>
        <strain evidence="7 8">FGD1</strain>
    </source>
</reference>
<dbReference type="Gene3D" id="3.30.450.40">
    <property type="match status" value="1"/>
</dbReference>
<organism evidence="7 8">
    <name type="scientific">Novosphingobium silvae</name>
    <dbReference type="NCBI Taxonomy" id="2692619"/>
    <lineage>
        <taxon>Bacteria</taxon>
        <taxon>Pseudomonadati</taxon>
        <taxon>Pseudomonadota</taxon>
        <taxon>Alphaproteobacteria</taxon>
        <taxon>Sphingomonadales</taxon>
        <taxon>Sphingomonadaceae</taxon>
        <taxon>Novosphingobium</taxon>
    </lineage>
</organism>
<evidence type="ECO:0000256" key="2">
    <source>
        <dbReference type="ARBA" id="ARBA00012438"/>
    </source>
</evidence>
<dbReference type="NCBIfam" id="TIGR02916">
    <property type="entry name" value="PEP_his_kin"/>
    <property type="match status" value="1"/>
</dbReference>
<keyword evidence="4 7" id="KW-0418">Kinase</keyword>
<accession>A0A7X4GG76</accession>
<dbReference type="PANTHER" id="PTHR43047:SF72">
    <property type="entry name" value="OSMOSENSING HISTIDINE PROTEIN KINASE SLN1"/>
    <property type="match status" value="1"/>
</dbReference>
<dbReference type="SUPFAM" id="SSF55781">
    <property type="entry name" value="GAF domain-like"/>
    <property type="match status" value="1"/>
</dbReference>
<dbReference type="PANTHER" id="PTHR43047">
    <property type="entry name" value="TWO-COMPONENT HISTIDINE PROTEIN KINASE"/>
    <property type="match status" value="1"/>
</dbReference>
<evidence type="ECO:0000313" key="8">
    <source>
        <dbReference type="Proteomes" id="UP000465810"/>
    </source>
</evidence>
<dbReference type="RefSeq" id="WP_160985698.1">
    <property type="nucleotide sequence ID" value="NZ_WVTD01000006.1"/>
</dbReference>
<comment type="caution">
    <text evidence="7">The sequence shown here is derived from an EMBL/GenBank/DDBJ whole genome shotgun (WGS) entry which is preliminary data.</text>
</comment>
<dbReference type="EMBL" id="WVTD01000006">
    <property type="protein sequence ID" value="MYL98051.1"/>
    <property type="molecule type" value="Genomic_DNA"/>
</dbReference>
<dbReference type="Pfam" id="PF02518">
    <property type="entry name" value="HATPase_c"/>
    <property type="match status" value="1"/>
</dbReference>
<dbReference type="Pfam" id="PF01590">
    <property type="entry name" value="GAF"/>
    <property type="match status" value="1"/>
</dbReference>
<keyword evidence="5" id="KW-1133">Transmembrane helix</keyword>